<dbReference type="PANTHER" id="PTHR47027:SF20">
    <property type="entry name" value="REVERSE TRANSCRIPTASE-LIKE PROTEIN WITH RNA-DIRECTED DNA POLYMERASE DOMAIN"/>
    <property type="match status" value="1"/>
</dbReference>
<name>A0AAV1KNP9_9NEOP</name>
<evidence type="ECO:0000313" key="2">
    <source>
        <dbReference type="Proteomes" id="UP001314205"/>
    </source>
</evidence>
<keyword evidence="2" id="KW-1185">Reference proteome</keyword>
<gene>
    <name evidence="1" type="ORF">PARMNEM_LOCUS5409</name>
</gene>
<dbReference type="Proteomes" id="UP001314205">
    <property type="component" value="Unassembled WGS sequence"/>
</dbReference>
<accession>A0AAV1KNP9</accession>
<sequence length="161" mass="18314">MAGSLEDLSTILNDLNSVSQRTGLKIDMEKTKIMFIVYVTPMPEIVVSTKLELVGEYVYLGEIVRLGKSNFDREINRQIQLGWAAFGRLRHIFSLGIPQNLKTRSFNQRVLPVMTYGTDTWSFTAGRMRKLKVAQRAMKRAMLAFLCVIDLKTRISAVVPE</sequence>
<dbReference type="AlphaFoldDB" id="A0AAV1KNP9"/>
<comment type="caution">
    <text evidence="1">The sequence shown here is derived from an EMBL/GenBank/DDBJ whole genome shotgun (WGS) entry which is preliminary data.</text>
</comment>
<reference evidence="1 2" key="1">
    <citation type="submission" date="2023-11" db="EMBL/GenBank/DDBJ databases">
        <authorList>
            <person name="Hedman E."/>
            <person name="Englund M."/>
            <person name="Stromberg M."/>
            <person name="Nyberg Akerstrom W."/>
            <person name="Nylinder S."/>
            <person name="Jareborg N."/>
            <person name="Kallberg Y."/>
            <person name="Kronander E."/>
        </authorList>
    </citation>
    <scope>NUCLEOTIDE SEQUENCE [LARGE SCALE GENOMIC DNA]</scope>
</reference>
<evidence type="ECO:0008006" key="3">
    <source>
        <dbReference type="Google" id="ProtNLM"/>
    </source>
</evidence>
<protein>
    <recommendedName>
        <fullName evidence="3">Reverse transcriptase</fullName>
    </recommendedName>
</protein>
<organism evidence="1 2">
    <name type="scientific">Parnassius mnemosyne</name>
    <name type="common">clouded apollo</name>
    <dbReference type="NCBI Taxonomy" id="213953"/>
    <lineage>
        <taxon>Eukaryota</taxon>
        <taxon>Metazoa</taxon>
        <taxon>Ecdysozoa</taxon>
        <taxon>Arthropoda</taxon>
        <taxon>Hexapoda</taxon>
        <taxon>Insecta</taxon>
        <taxon>Pterygota</taxon>
        <taxon>Neoptera</taxon>
        <taxon>Endopterygota</taxon>
        <taxon>Lepidoptera</taxon>
        <taxon>Glossata</taxon>
        <taxon>Ditrysia</taxon>
        <taxon>Papilionoidea</taxon>
        <taxon>Papilionidae</taxon>
        <taxon>Parnassiinae</taxon>
        <taxon>Parnassini</taxon>
        <taxon>Parnassius</taxon>
        <taxon>Driopa</taxon>
    </lineage>
</organism>
<dbReference type="PANTHER" id="PTHR47027">
    <property type="entry name" value="REVERSE TRANSCRIPTASE DOMAIN-CONTAINING PROTEIN"/>
    <property type="match status" value="1"/>
</dbReference>
<proteinExistence type="predicted"/>
<evidence type="ECO:0000313" key="1">
    <source>
        <dbReference type="EMBL" id="CAK1584095.1"/>
    </source>
</evidence>
<dbReference type="EMBL" id="CAVLGL010000068">
    <property type="protein sequence ID" value="CAK1584095.1"/>
    <property type="molecule type" value="Genomic_DNA"/>
</dbReference>